<name>A0A6N2RB37_9ACTO</name>
<evidence type="ECO:0000256" key="5">
    <source>
        <dbReference type="ARBA" id="ARBA00022989"/>
    </source>
</evidence>
<evidence type="ECO:0000256" key="1">
    <source>
        <dbReference type="ARBA" id="ARBA00004651"/>
    </source>
</evidence>
<evidence type="ECO:0000313" key="10">
    <source>
        <dbReference type="EMBL" id="VYS78323.1"/>
    </source>
</evidence>
<feature type="transmembrane region" description="Helical" evidence="9">
    <location>
        <begin position="145"/>
        <end position="168"/>
    </location>
</feature>
<reference evidence="10" key="1">
    <citation type="submission" date="2019-11" db="EMBL/GenBank/DDBJ databases">
        <authorList>
            <person name="Feng L."/>
        </authorList>
    </citation>
    <scope>NUCLEOTIDE SEQUENCE</scope>
    <source>
        <strain evidence="10">AodontolyticusLFYP35</strain>
    </source>
</reference>
<dbReference type="GO" id="GO:0008324">
    <property type="term" value="F:monoatomic cation transmembrane transporter activity"/>
    <property type="evidence" value="ECO:0007669"/>
    <property type="project" value="InterPro"/>
</dbReference>
<evidence type="ECO:0000256" key="2">
    <source>
        <dbReference type="ARBA" id="ARBA00022448"/>
    </source>
</evidence>
<protein>
    <submittedName>
        <fullName evidence="10">Ktr system potassium uptake protein B</fullName>
    </submittedName>
</protein>
<proteinExistence type="predicted"/>
<feature type="transmembrane region" description="Helical" evidence="9">
    <location>
        <begin position="301"/>
        <end position="318"/>
    </location>
</feature>
<gene>
    <name evidence="10" type="primary">ktrB</name>
    <name evidence="10" type="ORF">AOLFYP35_00285</name>
</gene>
<organism evidence="10">
    <name type="scientific">Schaalia odontolytica</name>
    <dbReference type="NCBI Taxonomy" id="1660"/>
    <lineage>
        <taxon>Bacteria</taxon>
        <taxon>Bacillati</taxon>
        <taxon>Actinomycetota</taxon>
        <taxon>Actinomycetes</taxon>
        <taxon>Actinomycetales</taxon>
        <taxon>Actinomycetaceae</taxon>
        <taxon>Schaalia</taxon>
    </lineage>
</organism>
<feature type="region of interest" description="Disordered" evidence="8">
    <location>
        <begin position="1"/>
        <end position="28"/>
    </location>
</feature>
<sequence length="515" mass="55211">MARTNRRSSTPGRASDQHSSASHRRALAHSSRGYGQTAISEDRPSPTVVYPAGVKPYNLEDSGLWTRFRVWFAHIARFSPARLVLIVFIMLIAFITCLLALPISTAADERAPFVDILFTAISAVCVTGLTVVDTATYWSVFGQSVIAMGIFIGGLGVVTLATILSYAVSRQLGLTQRMLATVETKSSGMGRLTSLLKAVIGTSLTAQILLTIAFVPRFLTLGHETVWESLFHAAFMAISVFNNAGFVILSGGLVPYHTDWWMLSPIILGTFVGAIGFPVISDLSQHWRTPSRWALHTKLTLSTYILLVFFGTIAFAFTEWTNSATLGDLDISSRLLNSLLAGVNTRSSGLSSLDVANMRPQTHFIQDIMMMIGGGSVSTAGGIKVTTFAVLLLAAAAEARGDRDIEIFSRHIPHSVLRLAVAVTLLGSLLVALSTVVLLTLTGYSLDVVLFESISAFATVGLSTGITPDLPALAKYVLAALMFAGRTGTMTLAAALALRHRPRAIRQPAESPLIG</sequence>
<feature type="transmembrane region" description="Helical" evidence="9">
    <location>
        <begin position="416"/>
        <end position="441"/>
    </location>
</feature>
<evidence type="ECO:0000256" key="4">
    <source>
        <dbReference type="ARBA" id="ARBA00022692"/>
    </source>
</evidence>
<evidence type="ECO:0000256" key="7">
    <source>
        <dbReference type="ARBA" id="ARBA00023136"/>
    </source>
</evidence>
<keyword evidence="6" id="KW-0406">Ion transport</keyword>
<accession>A0A6N2RB37</accession>
<keyword evidence="5 9" id="KW-1133">Transmembrane helix</keyword>
<keyword evidence="4 9" id="KW-0812">Transmembrane</keyword>
<dbReference type="Pfam" id="PF02386">
    <property type="entry name" value="TrkH"/>
    <property type="match status" value="1"/>
</dbReference>
<dbReference type="EMBL" id="CACRSM010000002">
    <property type="protein sequence ID" value="VYS78323.1"/>
    <property type="molecule type" value="Genomic_DNA"/>
</dbReference>
<comment type="subcellular location">
    <subcellularLocation>
        <location evidence="1">Cell membrane</location>
        <topology evidence="1">Multi-pass membrane protein</topology>
    </subcellularLocation>
</comment>
<evidence type="ECO:0000256" key="9">
    <source>
        <dbReference type="SAM" id="Phobius"/>
    </source>
</evidence>
<dbReference type="PANTHER" id="PTHR32024:SF1">
    <property type="entry name" value="KTR SYSTEM POTASSIUM UPTAKE PROTEIN B"/>
    <property type="match status" value="1"/>
</dbReference>
<keyword evidence="2" id="KW-0813">Transport</keyword>
<feature type="transmembrane region" description="Helical" evidence="9">
    <location>
        <begin position="195"/>
        <end position="219"/>
    </location>
</feature>
<keyword evidence="7 9" id="KW-0472">Membrane</keyword>
<feature type="transmembrane region" description="Helical" evidence="9">
    <location>
        <begin position="231"/>
        <end position="254"/>
    </location>
</feature>
<evidence type="ECO:0000256" key="6">
    <source>
        <dbReference type="ARBA" id="ARBA00023065"/>
    </source>
</evidence>
<dbReference type="AlphaFoldDB" id="A0A6N2RB37"/>
<evidence type="ECO:0000256" key="8">
    <source>
        <dbReference type="SAM" id="MobiDB-lite"/>
    </source>
</evidence>
<feature type="transmembrane region" description="Helical" evidence="9">
    <location>
        <begin position="260"/>
        <end position="280"/>
    </location>
</feature>
<dbReference type="GO" id="GO:0005886">
    <property type="term" value="C:plasma membrane"/>
    <property type="evidence" value="ECO:0007669"/>
    <property type="project" value="UniProtKB-SubCell"/>
</dbReference>
<evidence type="ECO:0000256" key="3">
    <source>
        <dbReference type="ARBA" id="ARBA00022475"/>
    </source>
</evidence>
<dbReference type="PANTHER" id="PTHR32024">
    <property type="entry name" value="TRK SYSTEM POTASSIUM UPTAKE PROTEIN TRKG-RELATED"/>
    <property type="match status" value="1"/>
</dbReference>
<keyword evidence="3" id="KW-1003">Cell membrane</keyword>
<feature type="transmembrane region" description="Helical" evidence="9">
    <location>
        <begin position="83"/>
        <end position="104"/>
    </location>
</feature>
<feature type="transmembrane region" description="Helical" evidence="9">
    <location>
        <begin position="368"/>
        <end position="395"/>
    </location>
</feature>
<dbReference type="InterPro" id="IPR003445">
    <property type="entry name" value="Cat_transpt"/>
</dbReference>
<dbReference type="GO" id="GO:0030001">
    <property type="term" value="P:metal ion transport"/>
    <property type="evidence" value="ECO:0007669"/>
    <property type="project" value="UniProtKB-ARBA"/>
</dbReference>
<feature type="transmembrane region" description="Helical" evidence="9">
    <location>
        <begin position="476"/>
        <end position="498"/>
    </location>
</feature>